<feature type="non-terminal residue" evidence="1">
    <location>
        <position position="1"/>
    </location>
</feature>
<dbReference type="EMBL" id="QJKJ01003654">
    <property type="protein sequence ID" value="RDX97450.1"/>
    <property type="molecule type" value="Genomic_DNA"/>
</dbReference>
<organism evidence="1 2">
    <name type="scientific">Mucuna pruriens</name>
    <name type="common">Velvet bean</name>
    <name type="synonym">Dolichos pruriens</name>
    <dbReference type="NCBI Taxonomy" id="157652"/>
    <lineage>
        <taxon>Eukaryota</taxon>
        <taxon>Viridiplantae</taxon>
        <taxon>Streptophyta</taxon>
        <taxon>Embryophyta</taxon>
        <taxon>Tracheophyta</taxon>
        <taxon>Spermatophyta</taxon>
        <taxon>Magnoliopsida</taxon>
        <taxon>eudicotyledons</taxon>
        <taxon>Gunneridae</taxon>
        <taxon>Pentapetalae</taxon>
        <taxon>rosids</taxon>
        <taxon>fabids</taxon>
        <taxon>Fabales</taxon>
        <taxon>Fabaceae</taxon>
        <taxon>Papilionoideae</taxon>
        <taxon>50 kb inversion clade</taxon>
        <taxon>NPAAA clade</taxon>
        <taxon>indigoferoid/millettioid clade</taxon>
        <taxon>Phaseoleae</taxon>
        <taxon>Mucuna</taxon>
    </lineage>
</organism>
<gene>
    <name evidence="1" type="ORF">CR513_19777</name>
</gene>
<evidence type="ECO:0000313" key="2">
    <source>
        <dbReference type="Proteomes" id="UP000257109"/>
    </source>
</evidence>
<name>A0A371H3R1_MUCPR</name>
<protein>
    <submittedName>
        <fullName evidence="1">Uncharacterized protein</fullName>
    </submittedName>
</protein>
<evidence type="ECO:0000313" key="1">
    <source>
        <dbReference type="EMBL" id="RDX97450.1"/>
    </source>
</evidence>
<accession>A0A371H3R1</accession>
<dbReference type="AlphaFoldDB" id="A0A371H3R1"/>
<reference evidence="1" key="1">
    <citation type="submission" date="2018-05" db="EMBL/GenBank/DDBJ databases">
        <title>Draft genome of Mucuna pruriens seed.</title>
        <authorList>
            <person name="Nnadi N.E."/>
            <person name="Vos R."/>
            <person name="Hasami M.H."/>
            <person name="Devisetty U.K."/>
            <person name="Aguiy J.C."/>
        </authorList>
    </citation>
    <scope>NUCLEOTIDE SEQUENCE [LARGE SCALE GENOMIC DNA]</scope>
    <source>
        <strain evidence="1">JCA_2017</strain>
    </source>
</reference>
<comment type="caution">
    <text evidence="1">The sequence shown here is derived from an EMBL/GenBank/DDBJ whole genome shotgun (WGS) entry which is preliminary data.</text>
</comment>
<sequence>MSGNKGSTQMWVNQTTSDKENAIECPSTLRLNRDIQAFSKEEMNCLRALLNSTSKPLDSCALTMKERKNRHLLEVAIALLFQTPVPNGESYLEFEFVIESLPFPTQDVQVQEVMKPTLILQQVQLSELDSDSDRPLN</sequence>
<dbReference type="Proteomes" id="UP000257109">
    <property type="component" value="Unassembled WGS sequence"/>
</dbReference>
<keyword evidence="2" id="KW-1185">Reference proteome</keyword>
<proteinExistence type="predicted"/>